<dbReference type="SMART" id="SM00028">
    <property type="entry name" value="TPR"/>
    <property type="match status" value="3"/>
</dbReference>
<evidence type="ECO:0000256" key="3">
    <source>
        <dbReference type="PROSITE-ProRule" id="PRU00339"/>
    </source>
</evidence>
<accession>A0AAD9JPS6</accession>
<dbReference type="CDD" id="cd06257">
    <property type="entry name" value="DnaJ"/>
    <property type="match status" value="1"/>
</dbReference>
<reference evidence="5" key="1">
    <citation type="journal article" date="2023" name="Mol. Biol. Evol.">
        <title>Third-Generation Sequencing Reveals the Adaptive Role of the Epigenome in Three Deep-Sea Polychaetes.</title>
        <authorList>
            <person name="Perez M."/>
            <person name="Aroh O."/>
            <person name="Sun Y."/>
            <person name="Lan Y."/>
            <person name="Juniper S.K."/>
            <person name="Young C.R."/>
            <person name="Angers B."/>
            <person name="Qian P.Y."/>
        </authorList>
    </citation>
    <scope>NUCLEOTIDE SEQUENCE</scope>
    <source>
        <strain evidence="5">P08H-3</strain>
    </source>
</reference>
<dbReference type="InterPro" id="IPR018253">
    <property type="entry name" value="DnaJ_domain_CS"/>
</dbReference>
<dbReference type="InterPro" id="IPR001623">
    <property type="entry name" value="DnaJ_domain"/>
</dbReference>
<dbReference type="InterPro" id="IPR011990">
    <property type="entry name" value="TPR-like_helical_dom_sf"/>
</dbReference>
<evidence type="ECO:0000256" key="1">
    <source>
        <dbReference type="ARBA" id="ARBA00022737"/>
    </source>
</evidence>
<dbReference type="PANTHER" id="PTHR45188">
    <property type="entry name" value="DNAJ PROTEIN P58IPK HOMOLOG"/>
    <property type="match status" value="1"/>
</dbReference>
<dbReference type="InterPro" id="IPR013105">
    <property type="entry name" value="TPR_2"/>
</dbReference>
<dbReference type="InterPro" id="IPR019734">
    <property type="entry name" value="TPR_rpt"/>
</dbReference>
<sequence length="296" mass="33806">MSGEQENEVVQPSQALFFQSCPSRVRTWYTDPDFSVRNRVEDPIQKKAKSLTQMKEQGNAAFRSGRLQEAYDLYTQALNIDPNNVYTNSKLYANRATVCSKINKPHEAIADCTKAIELDETYLKAYHRRAKSYMLTEQYEEAVRDYEKIFKMDKSRQNRQFLQDAKLELKKSKRKDFYKILGINKSASEDEIKKAYRKRALLHHPDRHSSATDDVKKAEEKKFKEIGEAYSVLSDPKKKARYDSGHDLEDLDGPAGFQDIDPNLIFQSFFGGPGGGAPGGFYSSGFPPGGFQFQFG</sequence>
<dbReference type="FunFam" id="1.10.287.110:FF:000018">
    <property type="entry name" value="DnaJ (Hsp40) homolog, subfamily C, member 7"/>
    <property type="match status" value="1"/>
</dbReference>
<dbReference type="SUPFAM" id="SSF48452">
    <property type="entry name" value="TPR-like"/>
    <property type="match status" value="1"/>
</dbReference>
<keyword evidence="6" id="KW-1185">Reference proteome</keyword>
<dbReference type="SMART" id="SM00271">
    <property type="entry name" value="DnaJ"/>
    <property type="match status" value="1"/>
</dbReference>
<comment type="caution">
    <text evidence="5">The sequence shown here is derived from an EMBL/GenBank/DDBJ whole genome shotgun (WGS) entry which is preliminary data.</text>
</comment>
<dbReference type="Gene3D" id="1.10.287.110">
    <property type="entry name" value="DnaJ domain"/>
    <property type="match status" value="1"/>
</dbReference>
<protein>
    <recommendedName>
        <fullName evidence="4">J domain-containing protein</fullName>
    </recommendedName>
</protein>
<feature type="domain" description="J" evidence="4">
    <location>
        <begin position="176"/>
        <end position="246"/>
    </location>
</feature>
<dbReference type="PROSITE" id="PS00636">
    <property type="entry name" value="DNAJ_1"/>
    <property type="match status" value="1"/>
</dbReference>
<dbReference type="InterPro" id="IPR036869">
    <property type="entry name" value="J_dom_sf"/>
</dbReference>
<evidence type="ECO:0000256" key="2">
    <source>
        <dbReference type="ARBA" id="ARBA00022803"/>
    </source>
</evidence>
<dbReference type="PRINTS" id="PR00625">
    <property type="entry name" value="JDOMAIN"/>
</dbReference>
<dbReference type="Gene3D" id="1.25.40.10">
    <property type="entry name" value="Tetratricopeptide repeat domain"/>
    <property type="match status" value="1"/>
</dbReference>
<dbReference type="AlphaFoldDB" id="A0AAD9JPS6"/>
<evidence type="ECO:0000313" key="6">
    <source>
        <dbReference type="Proteomes" id="UP001208570"/>
    </source>
</evidence>
<feature type="repeat" description="TPR" evidence="3">
    <location>
        <begin position="51"/>
        <end position="84"/>
    </location>
</feature>
<dbReference type="SUPFAM" id="SSF46565">
    <property type="entry name" value="Chaperone J-domain"/>
    <property type="match status" value="1"/>
</dbReference>
<dbReference type="EMBL" id="JAODUP010000202">
    <property type="protein sequence ID" value="KAK2156942.1"/>
    <property type="molecule type" value="Genomic_DNA"/>
</dbReference>
<dbReference type="PROSITE" id="PS50076">
    <property type="entry name" value="DNAJ_2"/>
    <property type="match status" value="1"/>
</dbReference>
<dbReference type="PANTHER" id="PTHR45188:SF2">
    <property type="entry name" value="DNAJ HOMOLOG SUBFAMILY C MEMBER 7"/>
    <property type="match status" value="1"/>
</dbReference>
<keyword evidence="2 3" id="KW-0802">TPR repeat</keyword>
<proteinExistence type="predicted"/>
<organism evidence="5 6">
    <name type="scientific">Paralvinella palmiformis</name>
    <dbReference type="NCBI Taxonomy" id="53620"/>
    <lineage>
        <taxon>Eukaryota</taxon>
        <taxon>Metazoa</taxon>
        <taxon>Spiralia</taxon>
        <taxon>Lophotrochozoa</taxon>
        <taxon>Annelida</taxon>
        <taxon>Polychaeta</taxon>
        <taxon>Sedentaria</taxon>
        <taxon>Canalipalpata</taxon>
        <taxon>Terebellida</taxon>
        <taxon>Terebelliformia</taxon>
        <taxon>Alvinellidae</taxon>
        <taxon>Paralvinella</taxon>
    </lineage>
</organism>
<name>A0AAD9JPS6_9ANNE</name>
<dbReference type="Proteomes" id="UP001208570">
    <property type="component" value="Unassembled WGS sequence"/>
</dbReference>
<dbReference type="Pfam" id="PF13181">
    <property type="entry name" value="TPR_8"/>
    <property type="match status" value="2"/>
</dbReference>
<dbReference type="Pfam" id="PF07719">
    <property type="entry name" value="TPR_2"/>
    <property type="match status" value="1"/>
</dbReference>
<keyword evidence="1" id="KW-0677">Repeat</keyword>
<gene>
    <name evidence="5" type="ORF">LSH36_202g11006</name>
</gene>
<dbReference type="Pfam" id="PF00226">
    <property type="entry name" value="DnaJ"/>
    <property type="match status" value="1"/>
</dbReference>
<dbReference type="PROSITE" id="PS50005">
    <property type="entry name" value="TPR"/>
    <property type="match status" value="2"/>
</dbReference>
<feature type="repeat" description="TPR" evidence="3">
    <location>
        <begin position="123"/>
        <end position="156"/>
    </location>
</feature>
<evidence type="ECO:0000313" key="5">
    <source>
        <dbReference type="EMBL" id="KAK2156942.1"/>
    </source>
</evidence>
<evidence type="ECO:0000259" key="4">
    <source>
        <dbReference type="PROSITE" id="PS50076"/>
    </source>
</evidence>